<accession>A0AAW5K5A0</accession>
<comment type="subcellular location">
    <subcellularLocation>
        <location evidence="1">Cell membrane</location>
        <topology evidence="1">Multi-pass membrane protein</topology>
    </subcellularLocation>
</comment>
<keyword evidence="6 9" id="KW-1133">Transmembrane helix</keyword>
<dbReference type="Pfam" id="PF03553">
    <property type="entry name" value="Na_H_antiporter"/>
    <property type="match status" value="1"/>
</dbReference>
<dbReference type="Proteomes" id="UP001205919">
    <property type="component" value="Unassembled WGS sequence"/>
</dbReference>
<dbReference type="AlphaFoldDB" id="A0AAW5K5A0"/>
<feature type="transmembrane region" description="Helical" evidence="9">
    <location>
        <begin position="139"/>
        <end position="167"/>
    </location>
</feature>
<dbReference type="PANTHER" id="PTHR33451:SF3">
    <property type="entry name" value="MALATE-2H(+)_NA(+)-LACTATE ANTIPORTER"/>
    <property type="match status" value="1"/>
</dbReference>
<proteinExistence type="inferred from homology"/>
<dbReference type="InterPro" id="IPR052180">
    <property type="entry name" value="NhaC_Na-H+_Antiporter"/>
</dbReference>
<dbReference type="NCBIfam" id="TIGR00931">
    <property type="entry name" value="antiport_nhaC"/>
    <property type="match status" value="1"/>
</dbReference>
<dbReference type="InterPro" id="IPR004770">
    <property type="entry name" value="Na/H_antiport_NhaC"/>
</dbReference>
<feature type="transmembrane region" description="Helical" evidence="9">
    <location>
        <begin position="438"/>
        <end position="458"/>
    </location>
</feature>
<dbReference type="RefSeq" id="WP_008712663.1">
    <property type="nucleotide sequence ID" value="NZ_CABKQM010000008.1"/>
</dbReference>
<dbReference type="GO" id="GO:0005886">
    <property type="term" value="C:plasma membrane"/>
    <property type="evidence" value="ECO:0007669"/>
    <property type="project" value="UniProtKB-SubCell"/>
</dbReference>
<evidence type="ECO:0000256" key="9">
    <source>
        <dbReference type="SAM" id="Phobius"/>
    </source>
</evidence>
<evidence type="ECO:0000256" key="8">
    <source>
        <dbReference type="ARBA" id="ARBA00038435"/>
    </source>
</evidence>
<keyword evidence="7 9" id="KW-0472">Membrane</keyword>
<feature type="transmembrane region" description="Helical" evidence="9">
    <location>
        <begin position="101"/>
        <end position="127"/>
    </location>
</feature>
<feature type="transmembrane region" description="Helical" evidence="9">
    <location>
        <begin position="71"/>
        <end position="95"/>
    </location>
</feature>
<keyword evidence="5 9" id="KW-0812">Transmembrane</keyword>
<keyword evidence="2" id="KW-0813">Transport</keyword>
<evidence type="ECO:0000256" key="3">
    <source>
        <dbReference type="ARBA" id="ARBA00022449"/>
    </source>
</evidence>
<evidence type="ECO:0000256" key="5">
    <source>
        <dbReference type="ARBA" id="ARBA00022692"/>
    </source>
</evidence>
<evidence type="ECO:0000313" key="12">
    <source>
        <dbReference type="Proteomes" id="UP001205919"/>
    </source>
</evidence>
<feature type="transmembrane region" description="Helical" evidence="9">
    <location>
        <begin position="386"/>
        <end position="409"/>
    </location>
</feature>
<feature type="transmembrane region" description="Helical" evidence="9">
    <location>
        <begin position="12"/>
        <end position="34"/>
    </location>
</feature>
<protein>
    <submittedName>
        <fullName evidence="11">Na+/H+ antiporter NhaC</fullName>
    </submittedName>
</protein>
<feature type="transmembrane region" description="Helical" evidence="9">
    <location>
        <begin position="193"/>
        <end position="214"/>
    </location>
</feature>
<comment type="caution">
    <text evidence="11">The sequence shown here is derived from an EMBL/GenBank/DDBJ whole genome shotgun (WGS) entry which is preliminary data.</text>
</comment>
<organism evidence="11 12">
    <name type="scientific">Cloacibacillus evryensis</name>
    <dbReference type="NCBI Taxonomy" id="508460"/>
    <lineage>
        <taxon>Bacteria</taxon>
        <taxon>Thermotogati</taxon>
        <taxon>Synergistota</taxon>
        <taxon>Synergistia</taxon>
        <taxon>Synergistales</taxon>
        <taxon>Synergistaceae</taxon>
        <taxon>Cloacibacillus</taxon>
    </lineage>
</organism>
<dbReference type="PANTHER" id="PTHR33451">
    <property type="entry name" value="MALATE-2H(+)/NA(+)-LACTATE ANTIPORTER"/>
    <property type="match status" value="1"/>
</dbReference>
<keyword evidence="12" id="KW-1185">Reference proteome</keyword>
<feature type="transmembrane region" description="Helical" evidence="9">
    <location>
        <begin position="235"/>
        <end position="257"/>
    </location>
</feature>
<evidence type="ECO:0000259" key="10">
    <source>
        <dbReference type="Pfam" id="PF03553"/>
    </source>
</evidence>
<keyword evidence="3" id="KW-0050">Antiport</keyword>
<comment type="similarity">
    <text evidence="8">Belongs to the NhaC Na(+)/H(+) (TC 2.A.35) antiporter family.</text>
</comment>
<gene>
    <name evidence="11" type="primary">nhaC</name>
    <name evidence="11" type="ORF">NE630_05620</name>
</gene>
<evidence type="ECO:0000256" key="1">
    <source>
        <dbReference type="ARBA" id="ARBA00004651"/>
    </source>
</evidence>
<feature type="domain" description="Na+/H+ antiporter NhaC-like C-terminal" evidence="10">
    <location>
        <begin position="164"/>
        <end position="487"/>
    </location>
</feature>
<dbReference type="EMBL" id="JANFYT010000009">
    <property type="protein sequence ID" value="MCQ4813908.1"/>
    <property type="molecule type" value="Genomic_DNA"/>
</dbReference>
<name>A0AAW5K5A0_9BACT</name>
<feature type="transmembrane region" description="Helical" evidence="9">
    <location>
        <begin position="40"/>
        <end position="59"/>
    </location>
</feature>
<evidence type="ECO:0000256" key="6">
    <source>
        <dbReference type="ARBA" id="ARBA00022989"/>
    </source>
</evidence>
<feature type="transmembrane region" description="Helical" evidence="9">
    <location>
        <begin position="351"/>
        <end position="374"/>
    </location>
</feature>
<sequence length="506" mass="53629">MSEKTREHLKPSLALSIGIIILITAVVSAATLYYKVDVHAPIVMLAVIIALVGYFHLHYSYKELESAAIDSIMASIPSCLILTLVGMLVGLWIKAGIIPGLIYYGLGIISPNIFPLATLIVCAIISLSTGSSWSTEATVGVAMMGIGNGLGINPAFTAGVVVSGAYFGDKMSPLSDTTNLSPAVSGASLFDHIRAMCWTTGPSLVIFSVILLLWGFSYSGNSIDTTRINAIRTIIAAEFPVTLLCIIPPLLVIVASIIKIPAMPGICIGIFASMIMCAAGGVSMGEMWSLSQWGYKAQLSAQIAGLESMPEIAKILQAQGLQMQPELAKDVAAMISRLVGRGGMQNMMWSVSLALIAMAMGGFLEVTGILHTLLAAMTKGVKRVGGLVSATVIASFAANLLTGSQYLSIIIPGRMFKSKYEESGLAPRMLSRSLEDSGTLTSVLIPWNVCGGYAAAVLGVPTLAYAPYAVLNWLTPLVAIFITYLGIGIFWRDKNGEDHREKRVSL</sequence>
<feature type="transmembrane region" description="Helical" evidence="9">
    <location>
        <begin position="470"/>
        <end position="491"/>
    </location>
</feature>
<evidence type="ECO:0000313" key="11">
    <source>
        <dbReference type="EMBL" id="MCQ4813908.1"/>
    </source>
</evidence>
<evidence type="ECO:0000256" key="4">
    <source>
        <dbReference type="ARBA" id="ARBA00022475"/>
    </source>
</evidence>
<evidence type="ECO:0000256" key="2">
    <source>
        <dbReference type="ARBA" id="ARBA00022448"/>
    </source>
</evidence>
<reference evidence="11 12" key="1">
    <citation type="submission" date="2022-06" db="EMBL/GenBank/DDBJ databases">
        <title>Isolation of gut microbiota from human fecal samples.</title>
        <authorList>
            <person name="Pamer E.G."/>
            <person name="Barat B."/>
            <person name="Waligurski E."/>
            <person name="Medina S."/>
            <person name="Paddock L."/>
            <person name="Mostad J."/>
        </authorList>
    </citation>
    <scope>NUCLEOTIDE SEQUENCE [LARGE SCALE GENOMIC DNA]</scope>
    <source>
        <strain evidence="11 12">DFI.9.90</strain>
    </source>
</reference>
<feature type="transmembrane region" description="Helical" evidence="9">
    <location>
        <begin position="263"/>
        <end position="282"/>
    </location>
</feature>
<dbReference type="GO" id="GO:0015297">
    <property type="term" value="F:antiporter activity"/>
    <property type="evidence" value="ECO:0007669"/>
    <property type="project" value="UniProtKB-KW"/>
</dbReference>
<evidence type="ECO:0000256" key="7">
    <source>
        <dbReference type="ARBA" id="ARBA00023136"/>
    </source>
</evidence>
<keyword evidence="4" id="KW-1003">Cell membrane</keyword>
<dbReference type="InterPro" id="IPR018461">
    <property type="entry name" value="Na/H_Antiport_NhaC-like_C"/>
</dbReference>